<evidence type="ECO:0000259" key="9">
    <source>
        <dbReference type="Pfam" id="PF01435"/>
    </source>
</evidence>
<evidence type="ECO:0000256" key="6">
    <source>
        <dbReference type="ARBA" id="ARBA00022833"/>
    </source>
</evidence>
<evidence type="ECO:0000256" key="2">
    <source>
        <dbReference type="ARBA" id="ARBA00022723"/>
    </source>
</evidence>
<dbReference type="GO" id="GO:0016020">
    <property type="term" value="C:membrane"/>
    <property type="evidence" value="ECO:0007669"/>
    <property type="project" value="InterPro"/>
</dbReference>
<dbReference type="GO" id="GO:0042597">
    <property type="term" value="C:periplasmic space"/>
    <property type="evidence" value="ECO:0007669"/>
    <property type="project" value="UniProtKB-SubCell"/>
</dbReference>
<comment type="cofactor">
    <cofactor evidence="8">
        <name>Zn(2+)</name>
        <dbReference type="ChEBI" id="CHEBI:29105"/>
    </cofactor>
    <text evidence="8">Binds 1 zinc ion per subunit.</text>
</comment>
<dbReference type="HAMAP" id="MF_00997">
    <property type="entry name" value="Protease_BepA"/>
    <property type="match status" value="1"/>
</dbReference>
<comment type="subcellular location">
    <subcellularLocation>
        <location evidence="8">Periplasm</location>
    </subcellularLocation>
</comment>
<dbReference type="PANTHER" id="PTHR22726">
    <property type="entry name" value="METALLOENDOPEPTIDASE OMA1"/>
    <property type="match status" value="1"/>
</dbReference>
<keyword evidence="3 8" id="KW-0732">Signal</keyword>
<dbReference type="EC" id="3.4.-.-" evidence="8"/>
<dbReference type="GO" id="GO:0051603">
    <property type="term" value="P:proteolysis involved in protein catabolic process"/>
    <property type="evidence" value="ECO:0007669"/>
    <property type="project" value="TreeGrafter"/>
</dbReference>
<comment type="similarity">
    <text evidence="8">Belongs to the peptidase M48 family. BepA subfamily.</text>
</comment>
<keyword evidence="6 8" id="KW-0862">Zinc</keyword>
<dbReference type="GO" id="GO:0004222">
    <property type="term" value="F:metalloendopeptidase activity"/>
    <property type="evidence" value="ECO:0007669"/>
    <property type="project" value="InterPro"/>
</dbReference>
<proteinExistence type="inferred from homology"/>
<dbReference type="Gene3D" id="1.25.40.10">
    <property type="entry name" value="Tetratricopeptide repeat domain"/>
    <property type="match status" value="1"/>
</dbReference>
<dbReference type="PANTHER" id="PTHR22726:SF1">
    <property type="entry name" value="METALLOENDOPEPTIDASE OMA1, MITOCHONDRIAL"/>
    <property type="match status" value="1"/>
</dbReference>
<dbReference type="SUPFAM" id="SSF48452">
    <property type="entry name" value="TPR-like"/>
    <property type="match status" value="1"/>
</dbReference>
<accession>A0A2W4SCS0</accession>
<dbReference type="InterPro" id="IPR001915">
    <property type="entry name" value="Peptidase_M48"/>
</dbReference>
<evidence type="ECO:0000256" key="5">
    <source>
        <dbReference type="ARBA" id="ARBA00022801"/>
    </source>
</evidence>
<name>A0A2W4SCS0_9GAMM</name>
<evidence type="ECO:0000256" key="7">
    <source>
        <dbReference type="ARBA" id="ARBA00023049"/>
    </source>
</evidence>
<evidence type="ECO:0000256" key="8">
    <source>
        <dbReference type="HAMAP-Rule" id="MF_00997"/>
    </source>
</evidence>
<evidence type="ECO:0000256" key="3">
    <source>
        <dbReference type="ARBA" id="ARBA00022729"/>
    </source>
</evidence>
<feature type="binding site" evidence="8">
    <location>
        <position position="196"/>
    </location>
    <ligand>
        <name>Zn(2+)</name>
        <dbReference type="ChEBI" id="CHEBI:29105"/>
        <note>catalytic</note>
    </ligand>
</feature>
<keyword evidence="5 8" id="KW-0378">Hydrolase</keyword>
<evidence type="ECO:0000256" key="4">
    <source>
        <dbReference type="ARBA" id="ARBA00022764"/>
    </source>
</evidence>
<gene>
    <name evidence="10" type="ORF">DM484_29585</name>
</gene>
<protein>
    <recommendedName>
        <fullName evidence="8">Putative beta-barrel assembly-enhancing protease</fullName>
        <ecNumber evidence="8">3.4.-.-</ecNumber>
    </recommendedName>
</protein>
<dbReference type="CDD" id="cd07333">
    <property type="entry name" value="M48C_bepA_like"/>
    <property type="match status" value="1"/>
</dbReference>
<dbReference type="InterPro" id="IPR011990">
    <property type="entry name" value="TPR-like_helical_dom_sf"/>
</dbReference>
<keyword evidence="4 8" id="KW-0574">Periplasm</keyword>
<evidence type="ECO:0000256" key="1">
    <source>
        <dbReference type="ARBA" id="ARBA00022670"/>
    </source>
</evidence>
<dbReference type="Proteomes" id="UP000249396">
    <property type="component" value="Unassembled WGS sequence"/>
</dbReference>
<evidence type="ECO:0000313" key="11">
    <source>
        <dbReference type="Proteomes" id="UP000249396"/>
    </source>
</evidence>
<dbReference type="Gene3D" id="3.30.2010.10">
    <property type="entry name" value="Metalloproteases ('zincins'), catalytic domain"/>
    <property type="match status" value="1"/>
</dbReference>
<dbReference type="Pfam" id="PF14559">
    <property type="entry name" value="TPR_19"/>
    <property type="match status" value="1"/>
</dbReference>
<comment type="function">
    <text evidence="8">Functions as both a chaperone and a metalloprotease. Maintains the integrity of the outer membrane by promoting either the assembly or the elimination of outer membrane proteins, depending on their folding state.</text>
</comment>
<dbReference type="InterPro" id="IPR051156">
    <property type="entry name" value="Mito/Outer_Membr_Metalloprot"/>
</dbReference>
<dbReference type="EMBL" id="QJPH01000575">
    <property type="protein sequence ID" value="PZN69517.1"/>
    <property type="molecule type" value="Genomic_DNA"/>
</dbReference>
<comment type="caution">
    <text evidence="10">The sequence shown here is derived from an EMBL/GenBank/DDBJ whole genome shotgun (WGS) entry which is preliminary data.</text>
</comment>
<evidence type="ECO:0000313" key="10">
    <source>
        <dbReference type="EMBL" id="PZN69517.1"/>
    </source>
</evidence>
<keyword evidence="7 8" id="KW-0482">Metalloprotease</keyword>
<dbReference type="InterPro" id="IPR030873">
    <property type="entry name" value="Protease_BepA"/>
</dbReference>
<feature type="binding site" evidence="8">
    <location>
        <position position="114"/>
    </location>
    <ligand>
        <name>Zn(2+)</name>
        <dbReference type="ChEBI" id="CHEBI:29105"/>
        <note>catalytic</note>
    </ligand>
</feature>
<keyword evidence="2 8" id="KW-0479">Metal-binding</keyword>
<dbReference type="Pfam" id="PF01435">
    <property type="entry name" value="Peptidase_M48"/>
    <property type="match status" value="1"/>
</dbReference>
<dbReference type="AlphaFoldDB" id="A0A2W4SCS0"/>
<keyword evidence="1 8" id="KW-0645">Protease</keyword>
<feature type="active site" description="Proton donor" evidence="8">
    <location>
        <position position="200"/>
    </location>
</feature>
<feature type="domain" description="Peptidase M48" evidence="9">
    <location>
        <begin position="48"/>
        <end position="255"/>
    </location>
</feature>
<sequence>MPRSQELPEIGDPSGTVFTPAEEIELGEAFFRSLHGEVAVSEDAEVSEYIQTIGQKLAANSSNPTQAFHFFVVEDPTINAFAGPGGYIGIHSGLIQVTEEESELASVLGHEIGHVTQRHLYRAFQAQGRIQLVSFAAMLVAMLIGSKMANSSYANQAYCASSTSGCQSSGNTGQGLAMAAMGAGTQAMINFTRENEAEADNVGMQILSRSEFDPRSMPTFFERMQQSTRYSGHGTPEFLLTHPVTVSRIAETRSRAEKYPYRQYPDSFTYQVIRAKVRVQFTRNPKEAVAYFQGIRNQGTQQQQDVARYGLALALVADDHADEGIKLLQELTAEYPHQSHFINALAKAEMDRQNVAKAMQVFAQARERFPENTAIKLNYINALLLDKKPEPARKLLEEMIHKNVTPDIYELLAKAYSGLRNEAESHRYLGEAYYADGQTHVALLHMNLARKYAGNNNFYLNSVIDERLRKFTEEEKERQSGK</sequence>
<feature type="active site" evidence="8">
    <location>
        <position position="111"/>
    </location>
</feature>
<organism evidence="10 11">
    <name type="scientific">Candidatus Methylumidiphilus alinenensis</name>
    <dbReference type="NCBI Taxonomy" id="2202197"/>
    <lineage>
        <taxon>Bacteria</taxon>
        <taxon>Pseudomonadati</taxon>
        <taxon>Pseudomonadota</taxon>
        <taxon>Gammaproteobacteria</taxon>
        <taxon>Methylococcales</taxon>
        <taxon>Candidatus Methylumidiphilus</taxon>
    </lineage>
</organism>
<feature type="binding site" evidence="8">
    <location>
        <position position="110"/>
    </location>
    <ligand>
        <name>Zn(2+)</name>
        <dbReference type="ChEBI" id="CHEBI:29105"/>
        <note>catalytic</note>
    </ligand>
</feature>
<reference evidence="10 11" key="1">
    <citation type="journal article" date="2018" name="Aquat. Microb. Ecol.">
        <title>Gammaproteobacterial methanotrophs dominate.</title>
        <authorList>
            <person name="Rissanen A.J."/>
            <person name="Saarenheimo J."/>
            <person name="Tiirola M."/>
            <person name="Peura S."/>
            <person name="Aalto S.L."/>
            <person name="Karvinen A."/>
            <person name="Nykanen H."/>
        </authorList>
    </citation>
    <scope>NUCLEOTIDE SEQUENCE [LARGE SCALE GENOMIC DNA]</scope>
    <source>
        <strain evidence="10">AMbin10</strain>
    </source>
</reference>
<dbReference type="GO" id="GO:0008270">
    <property type="term" value="F:zinc ion binding"/>
    <property type="evidence" value="ECO:0007669"/>
    <property type="project" value="UniProtKB-UniRule"/>
</dbReference>